<evidence type="ECO:0000256" key="2">
    <source>
        <dbReference type="SAM" id="Phobius"/>
    </source>
</evidence>
<feature type="compositionally biased region" description="Low complexity" evidence="1">
    <location>
        <begin position="230"/>
        <end position="240"/>
    </location>
</feature>
<keyword evidence="2" id="KW-0472">Membrane</keyword>
<accession>A0A067QYP4</accession>
<organism evidence="4 5">
    <name type="scientific">Zootermopsis nevadensis</name>
    <name type="common">Dampwood termite</name>
    <dbReference type="NCBI Taxonomy" id="136037"/>
    <lineage>
        <taxon>Eukaryota</taxon>
        <taxon>Metazoa</taxon>
        <taxon>Ecdysozoa</taxon>
        <taxon>Arthropoda</taxon>
        <taxon>Hexapoda</taxon>
        <taxon>Insecta</taxon>
        <taxon>Pterygota</taxon>
        <taxon>Neoptera</taxon>
        <taxon>Polyneoptera</taxon>
        <taxon>Dictyoptera</taxon>
        <taxon>Blattodea</taxon>
        <taxon>Blattoidea</taxon>
        <taxon>Termitoidae</taxon>
        <taxon>Termopsidae</taxon>
        <taxon>Zootermopsis</taxon>
    </lineage>
</organism>
<dbReference type="PANTHER" id="PTHR11861:SF8">
    <property type="entry name" value="PKD DOMAIN-CONTAINING PROTEIN"/>
    <property type="match status" value="1"/>
</dbReference>
<dbReference type="OMA" id="WLQHWEV"/>
<keyword evidence="2" id="KW-1133">Transmembrane helix</keyword>
<gene>
    <name evidence="4" type="ORF">L798_15326</name>
</gene>
<feature type="region of interest" description="Disordered" evidence="1">
    <location>
        <begin position="213"/>
        <end position="240"/>
    </location>
</feature>
<dbReference type="eggNOG" id="ENOG502QVR8">
    <property type="taxonomic scope" value="Eukaryota"/>
</dbReference>
<evidence type="ECO:0000313" key="4">
    <source>
        <dbReference type="EMBL" id="KDR10089.1"/>
    </source>
</evidence>
<dbReference type="EMBL" id="KK853186">
    <property type="protein sequence ID" value="KDR10089.1"/>
    <property type="molecule type" value="Genomic_DNA"/>
</dbReference>
<dbReference type="OrthoDB" id="6381995at2759"/>
<feature type="compositionally biased region" description="Low complexity" evidence="1">
    <location>
        <begin position="213"/>
        <end position="223"/>
    </location>
</feature>
<dbReference type="InterPro" id="IPR045219">
    <property type="entry name" value="PKAT"/>
</dbReference>
<dbReference type="Proteomes" id="UP000027135">
    <property type="component" value="Unassembled WGS sequence"/>
</dbReference>
<dbReference type="InParanoid" id="A0A067QYP4"/>
<dbReference type="GO" id="GO:0005886">
    <property type="term" value="C:plasma membrane"/>
    <property type="evidence" value="ECO:0007669"/>
    <property type="project" value="TreeGrafter"/>
</dbReference>
<feature type="signal peptide" evidence="3">
    <location>
        <begin position="1"/>
        <end position="22"/>
    </location>
</feature>
<dbReference type="AlphaFoldDB" id="A0A067QYP4"/>
<sequence>MIGVRICLFLLGFLCNVCTGESAFVTLSSNGPVVLGANITFKAELFTSYGTPPSGSFRFHWRDNAISQHTSVSEGPETIAFWNVSYPAHTYAPGPYEVEVIVDKYVIFYWPICSQRINFNITALLNGQMSLLQSGHLRETGLVSSKEQVTHRVDLTEADSAFLTQSATSILTYWFVDCTFYGQTPGYEFNFSYTQPGKIHNVEALIIASYEPPSTTTTTTSTTPTPPTVSPNTTSATTPSTKTTITVIPTSSTVLPSTSAATTTSTVAPKNISFQINSNEINAMHISHVQNMPLILPAVNTHNETLKNNTVFVPYVCLNSSIIPPDPNKTYGYFHRRLVVRAPVENVSVLGTNWLQHGDMLNLQVYCNGSAIFEYCIRILPGSYNVTGNETCTYFATRPDCRFEVVHYFREPSQYTVLIIIKNDVSKVVTKVGINIYEVTKHAQLSVIVVPVSCSLIAVILIVFGIAYYVQSKNRYIIEVADFDFGQVNDMEYKTFRERLRESMSTTVNRSDIPEPGGSWSPSRKYGPMN</sequence>
<protein>
    <submittedName>
        <fullName evidence="4">Uncharacterized protein</fullName>
    </submittedName>
</protein>
<keyword evidence="3" id="KW-0732">Signal</keyword>
<evidence type="ECO:0000313" key="5">
    <source>
        <dbReference type="Proteomes" id="UP000027135"/>
    </source>
</evidence>
<keyword evidence="5" id="KW-1185">Reference proteome</keyword>
<keyword evidence="2" id="KW-0812">Transmembrane</keyword>
<evidence type="ECO:0000256" key="3">
    <source>
        <dbReference type="SAM" id="SignalP"/>
    </source>
</evidence>
<feature type="transmembrane region" description="Helical" evidence="2">
    <location>
        <begin position="445"/>
        <end position="470"/>
    </location>
</feature>
<name>A0A067QYP4_ZOONE</name>
<proteinExistence type="predicted"/>
<dbReference type="PANTHER" id="PTHR11861">
    <property type="entry name" value="MELANOCYTE PROTEIN PMEL 17-RELATED"/>
    <property type="match status" value="1"/>
</dbReference>
<reference evidence="4 5" key="1">
    <citation type="journal article" date="2014" name="Nat. Commun.">
        <title>Molecular traces of alternative social organization in a termite genome.</title>
        <authorList>
            <person name="Terrapon N."/>
            <person name="Li C."/>
            <person name="Robertson H.M."/>
            <person name="Ji L."/>
            <person name="Meng X."/>
            <person name="Booth W."/>
            <person name="Chen Z."/>
            <person name="Childers C.P."/>
            <person name="Glastad K.M."/>
            <person name="Gokhale K."/>
            <person name="Gowin J."/>
            <person name="Gronenberg W."/>
            <person name="Hermansen R.A."/>
            <person name="Hu H."/>
            <person name="Hunt B.G."/>
            <person name="Huylmans A.K."/>
            <person name="Khalil S.M."/>
            <person name="Mitchell R.D."/>
            <person name="Munoz-Torres M.C."/>
            <person name="Mustard J.A."/>
            <person name="Pan H."/>
            <person name="Reese J.T."/>
            <person name="Scharf M.E."/>
            <person name="Sun F."/>
            <person name="Vogel H."/>
            <person name="Xiao J."/>
            <person name="Yang W."/>
            <person name="Yang Z."/>
            <person name="Yang Z."/>
            <person name="Zhou J."/>
            <person name="Zhu J."/>
            <person name="Brent C.S."/>
            <person name="Elsik C.G."/>
            <person name="Goodisman M.A."/>
            <person name="Liberles D.A."/>
            <person name="Roe R.M."/>
            <person name="Vargo E.L."/>
            <person name="Vilcinskas A."/>
            <person name="Wang J."/>
            <person name="Bornberg-Bauer E."/>
            <person name="Korb J."/>
            <person name="Zhang G."/>
            <person name="Liebig J."/>
        </authorList>
    </citation>
    <scope>NUCLEOTIDE SEQUENCE [LARGE SCALE GENOMIC DNA]</scope>
    <source>
        <tissue evidence="4">Whole organism</tissue>
    </source>
</reference>
<feature type="region of interest" description="Disordered" evidence="1">
    <location>
        <begin position="507"/>
        <end position="530"/>
    </location>
</feature>
<dbReference type="STRING" id="136037.A0A067QYP4"/>
<evidence type="ECO:0000256" key="1">
    <source>
        <dbReference type="SAM" id="MobiDB-lite"/>
    </source>
</evidence>
<feature type="chain" id="PRO_5001648262" evidence="3">
    <location>
        <begin position="23"/>
        <end position="530"/>
    </location>
</feature>